<evidence type="ECO:0000313" key="2">
    <source>
        <dbReference type="WBParaSite" id="HCON_00123840-00001"/>
    </source>
</evidence>
<organism evidence="1 2">
    <name type="scientific">Haemonchus contortus</name>
    <name type="common">Barber pole worm</name>
    <dbReference type="NCBI Taxonomy" id="6289"/>
    <lineage>
        <taxon>Eukaryota</taxon>
        <taxon>Metazoa</taxon>
        <taxon>Ecdysozoa</taxon>
        <taxon>Nematoda</taxon>
        <taxon>Chromadorea</taxon>
        <taxon>Rhabditida</taxon>
        <taxon>Rhabditina</taxon>
        <taxon>Rhabditomorpha</taxon>
        <taxon>Strongyloidea</taxon>
        <taxon>Trichostrongylidae</taxon>
        <taxon>Haemonchus</taxon>
    </lineage>
</organism>
<proteinExistence type="predicted"/>
<reference evidence="2" key="1">
    <citation type="submission" date="2020-12" db="UniProtKB">
        <authorList>
            <consortium name="WormBaseParasite"/>
        </authorList>
    </citation>
    <scope>IDENTIFICATION</scope>
    <source>
        <strain evidence="2">MHco3</strain>
    </source>
</reference>
<evidence type="ECO:0000313" key="1">
    <source>
        <dbReference type="Proteomes" id="UP000025227"/>
    </source>
</evidence>
<sequence>MNVYRFGDDDDWRYSMLPLAGSEEKPCYAFIFVGFSHGLTVELQIKRSLLLDCPMIGVDPTNSDTAHEFSLNIGEVEQENLNSWNGMNERSLASLVAFSLELRQSHAAIIAEHVFVTDLDDVYSFLPYMLDDIGLAKYIVPCQLTVDLPYPHPRQLEVFVNFIRRVVDDERYTILSVLRVDDKTRIYLFNHSYKKCNTRYGVH</sequence>
<dbReference type="AlphaFoldDB" id="A0A7I4YQA5"/>
<dbReference type="Proteomes" id="UP000025227">
    <property type="component" value="Unplaced"/>
</dbReference>
<dbReference type="WBParaSite" id="HCON_00123840-00001">
    <property type="protein sequence ID" value="HCON_00123840-00001"/>
    <property type="gene ID" value="HCON_00123840"/>
</dbReference>
<dbReference type="OrthoDB" id="5863389at2759"/>
<keyword evidence="1" id="KW-1185">Reference proteome</keyword>
<protein>
    <submittedName>
        <fullName evidence="2">Methyltransferase</fullName>
    </submittedName>
</protein>
<name>A0A7I4YQA5_HAECO</name>
<accession>A0A7I4YQA5</accession>